<dbReference type="EMBL" id="KK121805">
    <property type="protein sequence ID" value="KFM81268.1"/>
    <property type="molecule type" value="Genomic_DNA"/>
</dbReference>
<evidence type="ECO:0000313" key="2">
    <source>
        <dbReference type="EMBL" id="KFM81268.1"/>
    </source>
</evidence>
<protein>
    <submittedName>
        <fullName evidence="2">Uncharacterized protein</fullName>
    </submittedName>
</protein>
<evidence type="ECO:0000313" key="3">
    <source>
        <dbReference type="Proteomes" id="UP000054359"/>
    </source>
</evidence>
<evidence type="ECO:0000256" key="1">
    <source>
        <dbReference type="SAM" id="MobiDB-lite"/>
    </source>
</evidence>
<dbReference type="Proteomes" id="UP000054359">
    <property type="component" value="Unassembled WGS sequence"/>
</dbReference>
<accession>A0A087UV79</accession>
<proteinExistence type="predicted"/>
<dbReference type="AlphaFoldDB" id="A0A087UV79"/>
<feature type="non-terminal residue" evidence="2">
    <location>
        <position position="36"/>
    </location>
</feature>
<gene>
    <name evidence="2" type="ORF">X975_10085</name>
</gene>
<reference evidence="2 3" key="1">
    <citation type="submission" date="2013-11" db="EMBL/GenBank/DDBJ databases">
        <title>Genome sequencing of Stegodyphus mimosarum.</title>
        <authorList>
            <person name="Bechsgaard J."/>
        </authorList>
    </citation>
    <scope>NUCLEOTIDE SEQUENCE [LARGE SCALE GENOMIC DNA]</scope>
</reference>
<organism evidence="2 3">
    <name type="scientific">Stegodyphus mimosarum</name>
    <name type="common">African social velvet spider</name>
    <dbReference type="NCBI Taxonomy" id="407821"/>
    <lineage>
        <taxon>Eukaryota</taxon>
        <taxon>Metazoa</taxon>
        <taxon>Ecdysozoa</taxon>
        <taxon>Arthropoda</taxon>
        <taxon>Chelicerata</taxon>
        <taxon>Arachnida</taxon>
        <taxon>Araneae</taxon>
        <taxon>Araneomorphae</taxon>
        <taxon>Entelegynae</taxon>
        <taxon>Eresoidea</taxon>
        <taxon>Eresidae</taxon>
        <taxon>Stegodyphus</taxon>
    </lineage>
</organism>
<sequence>MGIILLVSLGQHSSSSSGRKKNRSVFSQLRIQGKRE</sequence>
<name>A0A087UV79_STEMI</name>
<feature type="region of interest" description="Disordered" evidence="1">
    <location>
        <begin position="10"/>
        <end position="36"/>
    </location>
</feature>
<keyword evidence="3" id="KW-1185">Reference proteome</keyword>